<sequence>MTVLAATALLSGCALSAEGEDREVSADAEEEAAVGVGPAEPGTLETCEELTTFDFEATQIRQAELIPEGEEENAGEPVGEHCLVSGEMNERTSDADGERYAIGFEMRLPADWAGRFLHQANGGMDGEVVPAMGRFTGGQLEDGLQQGFAILSSDAGHSADQNPLFGMDPQARLDYGYQAVDALTPMAQALIEEAYGRGPDTSYFAGGSNGGRHAMVAASRSADEYDGFLAVAPGFNLPQAAVAQIWGAHQWDQVAEEPGDITTALSAEEREVVAAAILERCDDLDDVEDGIVADSEACQEAFDPQQDVPTCQEERDGTCLSAEQQEVLADVHAGAVDSAGDPIYTSFPFDPGISNEDWGWWTFEASVMLDPMAVGFVFSPEPADPAVLEDLPGYALEMDIDEAAAGISDEGIAGESAMEFMTPPAPYDLSELEAAGSKMMVVHGASDAVFSADDTARWYREVESQHEDARDFVRYFQVPGMAHVEDGVATDQFDGLGALVDWVEHGEAPEHMEATARGEGNPGGVNEELPDDWAADRTRLLCPYPETAHYEEGDPEDAASFSCRKGSG</sequence>
<evidence type="ECO:0000313" key="9">
    <source>
        <dbReference type="EMBL" id="GGE60024.1"/>
    </source>
</evidence>
<reference evidence="9" key="1">
    <citation type="journal article" date="2014" name="Int. J. Syst. Evol. Microbiol.">
        <title>Complete genome sequence of Corynebacterium casei LMG S-19264T (=DSM 44701T), isolated from a smear-ripened cheese.</title>
        <authorList>
            <consortium name="US DOE Joint Genome Institute (JGI-PGF)"/>
            <person name="Walter F."/>
            <person name="Albersmeier A."/>
            <person name="Kalinowski J."/>
            <person name="Ruckert C."/>
        </authorList>
    </citation>
    <scope>NUCLEOTIDE SEQUENCE</scope>
    <source>
        <strain evidence="9">CGMCC 1.15388</strain>
    </source>
</reference>
<dbReference type="AlphaFoldDB" id="A0A917EMB2"/>
<dbReference type="SUPFAM" id="SSF53474">
    <property type="entry name" value="alpha/beta-Hydrolases"/>
    <property type="match status" value="1"/>
</dbReference>
<dbReference type="GO" id="GO:0046872">
    <property type="term" value="F:metal ion binding"/>
    <property type="evidence" value="ECO:0007669"/>
    <property type="project" value="UniProtKB-KW"/>
</dbReference>
<dbReference type="InterPro" id="IPR029058">
    <property type="entry name" value="AB_hydrolase_fold"/>
</dbReference>
<keyword evidence="10" id="KW-1185">Reference proteome</keyword>
<organism evidence="9 10">
    <name type="scientific">Nesterenkonia cremea</name>
    <dbReference type="NCBI Taxonomy" id="1882340"/>
    <lineage>
        <taxon>Bacteria</taxon>
        <taxon>Bacillati</taxon>
        <taxon>Actinomycetota</taxon>
        <taxon>Actinomycetes</taxon>
        <taxon>Micrococcales</taxon>
        <taxon>Micrococcaceae</taxon>
        <taxon>Nesterenkonia</taxon>
    </lineage>
</organism>
<dbReference type="Proteomes" id="UP000633136">
    <property type="component" value="Unassembled WGS sequence"/>
</dbReference>
<evidence type="ECO:0000256" key="4">
    <source>
        <dbReference type="ARBA" id="ARBA00022729"/>
    </source>
</evidence>
<accession>A0A917EMB2</accession>
<name>A0A917EMB2_9MICC</name>
<keyword evidence="3" id="KW-0479">Metal-binding</keyword>
<evidence type="ECO:0000256" key="1">
    <source>
        <dbReference type="ARBA" id="ARBA00006249"/>
    </source>
</evidence>
<keyword evidence="4" id="KW-0732">Signal</keyword>
<dbReference type="PANTHER" id="PTHR33938:SF15">
    <property type="entry name" value="FERULOYL ESTERASE B-RELATED"/>
    <property type="match status" value="1"/>
</dbReference>
<proteinExistence type="inferred from homology"/>
<gene>
    <name evidence="9" type="ORF">GCM10011401_03590</name>
</gene>
<evidence type="ECO:0000256" key="5">
    <source>
        <dbReference type="ARBA" id="ARBA00022801"/>
    </source>
</evidence>
<comment type="caution">
    <text evidence="9">The sequence shown here is derived from an EMBL/GenBank/DDBJ whole genome shotgun (WGS) entry which is preliminary data.</text>
</comment>
<keyword evidence="2" id="KW-0719">Serine esterase</keyword>
<dbReference type="Gene3D" id="3.40.50.1820">
    <property type="entry name" value="alpha/beta hydrolase"/>
    <property type="match status" value="1"/>
</dbReference>
<dbReference type="EMBL" id="BMIS01000001">
    <property type="protein sequence ID" value="GGE60024.1"/>
    <property type="molecule type" value="Genomic_DNA"/>
</dbReference>
<dbReference type="PANTHER" id="PTHR33938">
    <property type="entry name" value="FERULOYL ESTERASE B-RELATED"/>
    <property type="match status" value="1"/>
</dbReference>
<protein>
    <submittedName>
        <fullName evidence="9">Chlorogenate esterase</fullName>
    </submittedName>
</protein>
<keyword evidence="6" id="KW-0106">Calcium</keyword>
<evidence type="ECO:0000313" key="10">
    <source>
        <dbReference type="Proteomes" id="UP000633136"/>
    </source>
</evidence>
<evidence type="ECO:0000256" key="8">
    <source>
        <dbReference type="SAM" id="MobiDB-lite"/>
    </source>
</evidence>
<evidence type="ECO:0000256" key="3">
    <source>
        <dbReference type="ARBA" id="ARBA00022723"/>
    </source>
</evidence>
<evidence type="ECO:0000256" key="6">
    <source>
        <dbReference type="ARBA" id="ARBA00022837"/>
    </source>
</evidence>
<keyword evidence="7" id="KW-1015">Disulfide bond</keyword>
<evidence type="ECO:0000256" key="2">
    <source>
        <dbReference type="ARBA" id="ARBA00022487"/>
    </source>
</evidence>
<comment type="similarity">
    <text evidence="1">Belongs to the tannase family.</text>
</comment>
<evidence type="ECO:0000256" key="7">
    <source>
        <dbReference type="ARBA" id="ARBA00023157"/>
    </source>
</evidence>
<feature type="region of interest" description="Disordered" evidence="8">
    <location>
        <begin position="547"/>
        <end position="568"/>
    </location>
</feature>
<dbReference type="InterPro" id="IPR011118">
    <property type="entry name" value="Tannase/feruloyl_esterase"/>
</dbReference>
<dbReference type="Pfam" id="PF07519">
    <property type="entry name" value="Tannase"/>
    <property type="match status" value="1"/>
</dbReference>
<dbReference type="GO" id="GO:0052689">
    <property type="term" value="F:carboxylic ester hydrolase activity"/>
    <property type="evidence" value="ECO:0007669"/>
    <property type="project" value="UniProtKB-KW"/>
</dbReference>
<reference evidence="9" key="2">
    <citation type="submission" date="2020-09" db="EMBL/GenBank/DDBJ databases">
        <authorList>
            <person name="Sun Q."/>
            <person name="Zhou Y."/>
        </authorList>
    </citation>
    <scope>NUCLEOTIDE SEQUENCE</scope>
    <source>
        <strain evidence="9">CGMCC 1.15388</strain>
    </source>
</reference>
<keyword evidence="5" id="KW-0378">Hydrolase</keyword>